<evidence type="ECO:0000313" key="2">
    <source>
        <dbReference type="Proteomes" id="UP000007797"/>
    </source>
</evidence>
<protein>
    <submittedName>
        <fullName evidence="1">Uncharacterized protein</fullName>
    </submittedName>
</protein>
<dbReference type="EMBL" id="GL883014">
    <property type="protein sequence ID" value="EGG19471.1"/>
    <property type="molecule type" value="Genomic_DNA"/>
</dbReference>
<reference evidence="2" key="1">
    <citation type="journal article" date="2011" name="Genome Res.">
        <title>Phylogeny-wide analysis of social amoeba genomes highlights ancient origins for complex intercellular communication.</title>
        <authorList>
            <person name="Heidel A.J."/>
            <person name="Lawal H.M."/>
            <person name="Felder M."/>
            <person name="Schilde C."/>
            <person name="Helps N.R."/>
            <person name="Tunggal B."/>
            <person name="Rivero F."/>
            <person name="John U."/>
            <person name="Schleicher M."/>
            <person name="Eichinger L."/>
            <person name="Platzer M."/>
            <person name="Noegel A.A."/>
            <person name="Schaap P."/>
            <person name="Gloeckner G."/>
        </authorList>
    </citation>
    <scope>NUCLEOTIDE SEQUENCE [LARGE SCALE GENOMIC DNA]</scope>
    <source>
        <strain evidence="2">SH3</strain>
    </source>
</reference>
<keyword evidence="2" id="KW-1185">Reference proteome</keyword>
<proteinExistence type="predicted"/>
<dbReference type="KEGG" id="dfa:DFA_00048"/>
<dbReference type="Proteomes" id="UP000007797">
    <property type="component" value="Unassembled WGS sequence"/>
</dbReference>
<dbReference type="GeneID" id="14871571"/>
<organism evidence="1 2">
    <name type="scientific">Cavenderia fasciculata</name>
    <name type="common">Slime mold</name>
    <name type="synonym">Dictyostelium fasciculatum</name>
    <dbReference type="NCBI Taxonomy" id="261658"/>
    <lineage>
        <taxon>Eukaryota</taxon>
        <taxon>Amoebozoa</taxon>
        <taxon>Evosea</taxon>
        <taxon>Eumycetozoa</taxon>
        <taxon>Dictyostelia</taxon>
        <taxon>Acytosteliales</taxon>
        <taxon>Cavenderiaceae</taxon>
        <taxon>Cavenderia</taxon>
    </lineage>
</organism>
<sequence>MSSNSAVPQNVLMILLKKNLPPMLIEKIIAQLQDGDNSSGDSLENLSNLLDSLNTYAFVQN</sequence>
<accession>F4PXG1</accession>
<dbReference type="RefSeq" id="XP_004357765.1">
    <property type="nucleotide sequence ID" value="XM_004357708.1"/>
</dbReference>
<gene>
    <name evidence="1" type="ORF">DFA_00048</name>
</gene>
<evidence type="ECO:0000313" key="1">
    <source>
        <dbReference type="EMBL" id="EGG19471.1"/>
    </source>
</evidence>
<dbReference type="AlphaFoldDB" id="F4PXG1"/>
<name>F4PXG1_CACFS</name>